<feature type="signal peptide" evidence="7">
    <location>
        <begin position="1"/>
        <end position="21"/>
    </location>
</feature>
<evidence type="ECO:0000313" key="10">
    <source>
        <dbReference type="Proteomes" id="UP000238205"/>
    </source>
</evidence>
<gene>
    <name evidence="9" type="ORF">CLV38_12526</name>
</gene>
<feature type="chain" id="PRO_5039776473" description="Ribonuclease" evidence="7">
    <location>
        <begin position="22"/>
        <end position="168"/>
    </location>
</feature>
<dbReference type="InterPro" id="IPR000026">
    <property type="entry name" value="N1-like"/>
</dbReference>
<keyword evidence="4 7" id="KW-0964">Secreted</keyword>
<protein>
    <recommendedName>
        <fullName evidence="3 7">Ribonuclease</fullName>
        <ecNumber evidence="7">3.1.27.-</ecNumber>
    </recommendedName>
</protein>
<dbReference type="EMBL" id="PVTO01000025">
    <property type="protein sequence ID" value="PRY78655.1"/>
    <property type="molecule type" value="Genomic_DNA"/>
</dbReference>
<organism evidence="9 10">
    <name type="scientific">Alkalibacterium olivapovliticus</name>
    <dbReference type="NCBI Taxonomy" id="99907"/>
    <lineage>
        <taxon>Bacteria</taxon>
        <taxon>Bacillati</taxon>
        <taxon>Bacillota</taxon>
        <taxon>Bacilli</taxon>
        <taxon>Lactobacillales</taxon>
        <taxon>Carnobacteriaceae</taxon>
        <taxon>Alkalibacterium</taxon>
    </lineage>
</organism>
<evidence type="ECO:0000256" key="8">
    <source>
        <dbReference type="PIRSR" id="PIRSR001013-1"/>
    </source>
</evidence>
<dbReference type="PRINTS" id="PR00117">
    <property type="entry name" value="BARNASE"/>
</dbReference>
<dbReference type="GO" id="GO:0016787">
    <property type="term" value="F:hydrolase activity"/>
    <property type="evidence" value="ECO:0007669"/>
    <property type="project" value="UniProtKB-KW"/>
</dbReference>
<evidence type="ECO:0000256" key="5">
    <source>
        <dbReference type="ARBA" id="ARBA00022722"/>
    </source>
</evidence>
<dbReference type="Proteomes" id="UP000238205">
    <property type="component" value="Unassembled WGS sequence"/>
</dbReference>
<dbReference type="RefSeq" id="WP_106195405.1">
    <property type="nucleotide sequence ID" value="NZ_PVTO01000025.1"/>
</dbReference>
<evidence type="ECO:0000256" key="1">
    <source>
        <dbReference type="ARBA" id="ARBA00004613"/>
    </source>
</evidence>
<keyword evidence="6 7" id="KW-0378">Hydrolase</keyword>
<keyword evidence="5 7" id="KW-0540">Nuclease</keyword>
<evidence type="ECO:0000256" key="6">
    <source>
        <dbReference type="ARBA" id="ARBA00022801"/>
    </source>
</evidence>
<evidence type="ECO:0000256" key="2">
    <source>
        <dbReference type="ARBA" id="ARBA00009006"/>
    </source>
</evidence>
<dbReference type="PROSITE" id="PS51257">
    <property type="entry name" value="PROKAR_LIPOPROTEIN"/>
    <property type="match status" value="1"/>
</dbReference>
<dbReference type="AlphaFoldDB" id="A0A2T0W132"/>
<dbReference type="Gene3D" id="3.10.450.30">
    <property type="entry name" value="Microbial ribonucleases"/>
    <property type="match status" value="1"/>
</dbReference>
<evidence type="ECO:0000256" key="3">
    <source>
        <dbReference type="ARBA" id="ARBA00022214"/>
    </source>
</evidence>
<keyword evidence="7" id="KW-0732">Signal</keyword>
<keyword evidence="7" id="KW-0255">Endonuclease</keyword>
<dbReference type="PIRSF" id="PIRSF001013">
    <property type="entry name" value="Barnase"/>
    <property type="match status" value="1"/>
</dbReference>
<name>A0A2T0W132_9LACT</name>
<dbReference type="GO" id="GO:0005576">
    <property type="term" value="C:extracellular region"/>
    <property type="evidence" value="ECO:0007669"/>
    <property type="project" value="UniProtKB-SubCell"/>
</dbReference>
<feature type="active site" description="Proton donor" evidence="8">
    <location>
        <position position="157"/>
    </location>
</feature>
<dbReference type="OrthoDB" id="9803442at2"/>
<comment type="subcellular location">
    <subcellularLocation>
        <location evidence="1 7">Secreted</location>
    </subcellularLocation>
</comment>
<evidence type="ECO:0000256" key="4">
    <source>
        <dbReference type="ARBA" id="ARBA00022525"/>
    </source>
</evidence>
<dbReference type="EC" id="3.1.27.-" evidence="7"/>
<dbReference type="SUPFAM" id="SSF53933">
    <property type="entry name" value="Microbial ribonucleases"/>
    <property type="match status" value="1"/>
</dbReference>
<dbReference type="GO" id="GO:0003723">
    <property type="term" value="F:RNA binding"/>
    <property type="evidence" value="ECO:0007669"/>
    <property type="project" value="UniProtKB-UniRule"/>
</dbReference>
<evidence type="ECO:0000313" key="9">
    <source>
        <dbReference type="EMBL" id="PRY78655.1"/>
    </source>
</evidence>
<sequence length="168" mass="19099">MTKRLFTLGILALTLVLSGCAELETVLEDMTESTQTSQEDADSSYDADLLDDLDEDDYYSSPEDVALYLYAFDELPHNYLTKAEARELGWDASEGNLWDVTDQMIIGGDYFGNREGLLPEEDGRRYFEADVNYDGGYRGAERLVYSSDGLIYYTDDHYDSFTLLYGEE</sequence>
<dbReference type="Pfam" id="PF00545">
    <property type="entry name" value="Ribonuclease"/>
    <property type="match status" value="1"/>
</dbReference>
<accession>A0A2T0W132</accession>
<reference evidence="9 10" key="1">
    <citation type="submission" date="2018-03" db="EMBL/GenBank/DDBJ databases">
        <title>Genomic Encyclopedia of Archaeal and Bacterial Type Strains, Phase II (KMG-II): from individual species to whole genera.</title>
        <authorList>
            <person name="Goeker M."/>
        </authorList>
    </citation>
    <scope>NUCLEOTIDE SEQUENCE [LARGE SCALE GENOMIC DNA]</scope>
    <source>
        <strain evidence="9 10">DSM 13175</strain>
    </source>
</reference>
<dbReference type="GO" id="GO:0004521">
    <property type="term" value="F:RNA endonuclease activity"/>
    <property type="evidence" value="ECO:0007669"/>
    <property type="project" value="UniProtKB-UniRule"/>
</dbReference>
<keyword evidence="10" id="KW-1185">Reference proteome</keyword>
<evidence type="ECO:0000256" key="7">
    <source>
        <dbReference type="PIRNR" id="PIRNR001013"/>
    </source>
</evidence>
<comment type="caution">
    <text evidence="9">The sequence shown here is derived from an EMBL/GenBank/DDBJ whole genome shotgun (WGS) entry which is preliminary data.</text>
</comment>
<dbReference type="InterPro" id="IPR016191">
    <property type="entry name" value="Ribonuclease/ribotoxin"/>
</dbReference>
<dbReference type="InterPro" id="IPR001887">
    <property type="entry name" value="Barnase"/>
</dbReference>
<feature type="active site" description="Proton acceptor" evidence="8">
    <location>
        <position position="128"/>
    </location>
</feature>
<proteinExistence type="inferred from homology"/>
<comment type="similarity">
    <text evidence="2 7">Belongs to the ribonuclease N1/T1 family.</text>
</comment>